<dbReference type="EMBL" id="LXMD01000013">
    <property type="protein sequence ID" value="OCG75339.1"/>
    <property type="molecule type" value="Genomic_DNA"/>
</dbReference>
<proteinExistence type="predicted"/>
<gene>
    <name evidence="5" type="ORF">A7J15_02805</name>
</gene>
<dbReference type="OrthoDB" id="5176502at2"/>
<dbReference type="InterPro" id="IPR049453">
    <property type="entry name" value="Memb_transporter_dom"/>
</dbReference>
<dbReference type="Pfam" id="PF13515">
    <property type="entry name" value="FUSC_2"/>
    <property type="match status" value="1"/>
</dbReference>
<dbReference type="RefSeq" id="WP_067023981.1">
    <property type="nucleotide sequence ID" value="NZ_CP038256.1"/>
</dbReference>
<keyword evidence="4" id="KW-0472">Membrane</keyword>
<dbReference type="Proteomes" id="UP000093355">
    <property type="component" value="Unassembled WGS sequence"/>
</dbReference>
<evidence type="ECO:0000313" key="6">
    <source>
        <dbReference type="Proteomes" id="UP000093355"/>
    </source>
</evidence>
<accession>A0A1B9NFG9</accession>
<evidence type="ECO:0000313" key="5">
    <source>
        <dbReference type="EMBL" id="OCG75339.1"/>
    </source>
</evidence>
<dbReference type="GO" id="GO:0016020">
    <property type="term" value="C:membrane"/>
    <property type="evidence" value="ECO:0007669"/>
    <property type="project" value="UniProtKB-SubCell"/>
</dbReference>
<evidence type="ECO:0000256" key="4">
    <source>
        <dbReference type="ARBA" id="ARBA00023136"/>
    </source>
</evidence>
<evidence type="ECO:0000256" key="2">
    <source>
        <dbReference type="ARBA" id="ARBA00022692"/>
    </source>
</evidence>
<keyword evidence="3" id="KW-1133">Transmembrane helix</keyword>
<sequence length="342" mass="36113">MQLLGALRAPRRTSALQAVKSIIATIAAWLLAGWLIASGPPPVFAAIAALLVVQPSLNQSYLKGIERSAGVIAGVIVAALVGLAIPDPAWALPIAVAAALLLAWALRMTPGTSNQAGISALLVIALGTTTPMYAVDRVIETMLGAAVGFVVNLAIVPPVAVAPAREAVARLGEELARSLERLADALGARCSRAELEELMVTARLLRPMRDAAEAALDAATDSLALNPRGRAHRESLAAQRELIGTLTSITRQTIGMTRAFYDHYDDEIAQEPAVGGIVDQLRRAAHDVRLRTRRSAAPVSTETQTLPALTEPLSLAQPTGPHWVLIGSLLEDLRRVHEELTA</sequence>
<dbReference type="STRING" id="904291.A7J15_02805"/>
<protein>
    <submittedName>
        <fullName evidence="5">Uncharacterized protein</fullName>
    </submittedName>
</protein>
<comment type="caution">
    <text evidence="5">The sequence shown here is derived from an EMBL/GenBank/DDBJ whole genome shotgun (WGS) entry which is preliminary data.</text>
</comment>
<name>A0A1B9NFG9_9MICO</name>
<evidence type="ECO:0000256" key="3">
    <source>
        <dbReference type="ARBA" id="ARBA00022989"/>
    </source>
</evidence>
<reference evidence="5 6" key="1">
    <citation type="submission" date="2016-05" db="EMBL/GenBank/DDBJ databases">
        <authorList>
            <person name="Lavstsen T."/>
            <person name="Jespersen J.S."/>
        </authorList>
    </citation>
    <scope>NUCLEOTIDE SEQUENCE [LARGE SCALE GENOMIC DNA]</scope>
    <source>
        <strain evidence="5 6">YLB-01</strain>
    </source>
</reference>
<evidence type="ECO:0000256" key="1">
    <source>
        <dbReference type="ARBA" id="ARBA00004141"/>
    </source>
</evidence>
<keyword evidence="6" id="KW-1185">Reference proteome</keyword>
<keyword evidence="2" id="KW-0812">Transmembrane</keyword>
<comment type="subcellular location">
    <subcellularLocation>
        <location evidence="1">Membrane</location>
        <topology evidence="1">Multi-pass membrane protein</topology>
    </subcellularLocation>
</comment>
<dbReference type="AlphaFoldDB" id="A0A1B9NFG9"/>
<organism evidence="5 6">
    <name type="scientific">Microbacterium sediminis</name>
    <dbReference type="NCBI Taxonomy" id="904291"/>
    <lineage>
        <taxon>Bacteria</taxon>
        <taxon>Bacillati</taxon>
        <taxon>Actinomycetota</taxon>
        <taxon>Actinomycetes</taxon>
        <taxon>Micrococcales</taxon>
        <taxon>Microbacteriaceae</taxon>
        <taxon>Microbacterium</taxon>
    </lineage>
</organism>